<evidence type="ECO:0000256" key="3">
    <source>
        <dbReference type="ARBA" id="ARBA00022448"/>
    </source>
</evidence>
<evidence type="ECO:0008006" key="13">
    <source>
        <dbReference type="Google" id="ProtNLM"/>
    </source>
</evidence>
<keyword evidence="12" id="KW-1185">Reference proteome</keyword>
<dbReference type="GO" id="GO:0031966">
    <property type="term" value="C:mitochondrial membrane"/>
    <property type="evidence" value="ECO:0007669"/>
    <property type="project" value="UniProtKB-SubCell"/>
</dbReference>
<keyword evidence="7" id="KW-0496">Mitochondrion</keyword>
<evidence type="ECO:0000256" key="1">
    <source>
        <dbReference type="ARBA" id="ARBA00004225"/>
    </source>
</evidence>
<organism evidence="11 12">
    <name type="scientific">Triparma columacea</name>
    <dbReference type="NCBI Taxonomy" id="722753"/>
    <lineage>
        <taxon>Eukaryota</taxon>
        <taxon>Sar</taxon>
        <taxon>Stramenopiles</taxon>
        <taxon>Ochrophyta</taxon>
        <taxon>Bolidophyceae</taxon>
        <taxon>Parmales</taxon>
        <taxon>Triparmaceae</taxon>
        <taxon>Triparma</taxon>
    </lineage>
</organism>
<keyword evidence="5" id="KW-0677">Repeat</keyword>
<evidence type="ECO:0000256" key="9">
    <source>
        <dbReference type="PROSITE-ProRule" id="PRU00282"/>
    </source>
</evidence>
<keyword evidence="4 9" id="KW-0812">Transmembrane</keyword>
<feature type="repeat" description="Solcar" evidence="9">
    <location>
        <begin position="202"/>
        <end position="289"/>
    </location>
</feature>
<dbReference type="InterPro" id="IPR050567">
    <property type="entry name" value="Mitochondrial_Carrier"/>
</dbReference>
<comment type="subcellular location">
    <subcellularLocation>
        <location evidence="1">Mitochondrion membrane</location>
        <topology evidence="1">Multi-pass membrane protein</topology>
    </subcellularLocation>
</comment>
<feature type="repeat" description="Solcar" evidence="9">
    <location>
        <begin position="1"/>
        <end position="85"/>
    </location>
</feature>
<evidence type="ECO:0000313" key="12">
    <source>
        <dbReference type="Proteomes" id="UP001165065"/>
    </source>
</evidence>
<dbReference type="PANTHER" id="PTHR45624:SF15">
    <property type="entry name" value="MITOCHONDRIAL ARGININE TRANSPORTER BAC1"/>
    <property type="match status" value="1"/>
</dbReference>
<gene>
    <name evidence="11" type="ORF">TrCOL_g11135</name>
</gene>
<reference evidence="12" key="1">
    <citation type="journal article" date="2023" name="Commun. Biol.">
        <title>Genome analysis of Parmales, the sister group of diatoms, reveals the evolutionary specialization of diatoms from phago-mixotrophs to photoautotrophs.</title>
        <authorList>
            <person name="Ban H."/>
            <person name="Sato S."/>
            <person name="Yoshikawa S."/>
            <person name="Yamada K."/>
            <person name="Nakamura Y."/>
            <person name="Ichinomiya M."/>
            <person name="Sato N."/>
            <person name="Blanc-Mathieu R."/>
            <person name="Endo H."/>
            <person name="Kuwata A."/>
            <person name="Ogata H."/>
        </authorList>
    </citation>
    <scope>NUCLEOTIDE SEQUENCE [LARGE SCALE GENOMIC DNA]</scope>
</reference>
<evidence type="ECO:0000256" key="8">
    <source>
        <dbReference type="ARBA" id="ARBA00023136"/>
    </source>
</evidence>
<dbReference type="PROSITE" id="PS50920">
    <property type="entry name" value="SOLCAR"/>
    <property type="match status" value="3"/>
</dbReference>
<comment type="caution">
    <text evidence="11">The sequence shown here is derived from an EMBL/GenBank/DDBJ whole genome shotgun (WGS) entry which is preliminary data.</text>
</comment>
<evidence type="ECO:0000256" key="10">
    <source>
        <dbReference type="RuleBase" id="RU000488"/>
    </source>
</evidence>
<dbReference type="GO" id="GO:0000064">
    <property type="term" value="F:L-ornithine transmembrane transporter activity"/>
    <property type="evidence" value="ECO:0007669"/>
    <property type="project" value="TreeGrafter"/>
</dbReference>
<sequence>MTTGRDVTSAFVGSLFCAYTGQPFDTLKVRLQAPTSSPLSPTSTFLKIIRAESPLALWKGVVPTTLGMCIENAVAFGINEQLKRSFPSPLEPFDMGQAGGGRVKLEFYNDIVRPALFGLGTGFCSSFVLISSEVVKTRTQIMTAAVSSVRITKDILRERGMAGLFVGVDGQIMRDAPFYAVFFGSYELSKFSLFTLSDGRLPEDLNYLLSGGLAGMIGWFVAMPFDVPKTILQSDPKGKVLGGYFPIMADVARKRGVINGLFAGLGPTMVRAFPSNAALFLGVEWTKKLFDTSFGKG</sequence>
<dbReference type="AlphaFoldDB" id="A0A9W7LEM3"/>
<comment type="similarity">
    <text evidence="2 10">Belongs to the mitochondrial carrier (TC 2.A.29) family.</text>
</comment>
<dbReference type="Pfam" id="PF00153">
    <property type="entry name" value="Mito_carr"/>
    <property type="match status" value="3"/>
</dbReference>
<keyword evidence="6" id="KW-1133">Transmembrane helix</keyword>
<keyword evidence="3 10" id="KW-0813">Transport</keyword>
<dbReference type="EMBL" id="BRYA01000322">
    <property type="protein sequence ID" value="GMI47006.1"/>
    <property type="molecule type" value="Genomic_DNA"/>
</dbReference>
<evidence type="ECO:0000256" key="5">
    <source>
        <dbReference type="ARBA" id="ARBA00022737"/>
    </source>
</evidence>
<evidence type="ECO:0000313" key="11">
    <source>
        <dbReference type="EMBL" id="GMI47006.1"/>
    </source>
</evidence>
<dbReference type="Proteomes" id="UP001165065">
    <property type="component" value="Unassembled WGS sequence"/>
</dbReference>
<evidence type="ECO:0000256" key="4">
    <source>
        <dbReference type="ARBA" id="ARBA00022692"/>
    </source>
</evidence>
<evidence type="ECO:0000256" key="2">
    <source>
        <dbReference type="ARBA" id="ARBA00006375"/>
    </source>
</evidence>
<keyword evidence="8 9" id="KW-0472">Membrane</keyword>
<evidence type="ECO:0000256" key="6">
    <source>
        <dbReference type="ARBA" id="ARBA00022989"/>
    </source>
</evidence>
<accession>A0A9W7LEM3</accession>
<evidence type="ECO:0000256" key="7">
    <source>
        <dbReference type="ARBA" id="ARBA00023128"/>
    </source>
</evidence>
<feature type="repeat" description="Solcar" evidence="9">
    <location>
        <begin position="109"/>
        <end position="192"/>
    </location>
</feature>
<dbReference type="InterPro" id="IPR023395">
    <property type="entry name" value="MCP_dom_sf"/>
</dbReference>
<dbReference type="GO" id="GO:1990575">
    <property type="term" value="P:mitochondrial L-ornithine transmembrane transport"/>
    <property type="evidence" value="ECO:0007669"/>
    <property type="project" value="TreeGrafter"/>
</dbReference>
<protein>
    <recommendedName>
        <fullName evidence="13">Mitochondrial carrier</fullName>
    </recommendedName>
</protein>
<proteinExistence type="inferred from homology"/>
<dbReference type="Gene3D" id="1.50.40.10">
    <property type="entry name" value="Mitochondrial carrier domain"/>
    <property type="match status" value="1"/>
</dbReference>
<dbReference type="OrthoDB" id="14252at2759"/>
<dbReference type="SUPFAM" id="SSF103506">
    <property type="entry name" value="Mitochondrial carrier"/>
    <property type="match status" value="1"/>
</dbReference>
<name>A0A9W7LEM3_9STRA</name>
<dbReference type="InterPro" id="IPR018108">
    <property type="entry name" value="MCP_transmembrane"/>
</dbReference>
<dbReference type="PANTHER" id="PTHR45624">
    <property type="entry name" value="MITOCHONDRIAL BASIC AMINO ACIDS TRANSPORTER-RELATED"/>
    <property type="match status" value="1"/>
</dbReference>